<protein>
    <submittedName>
        <fullName evidence="2">Globin family profile domain-containing protein</fullName>
    </submittedName>
</protein>
<accession>A0AC35F471</accession>
<proteinExistence type="predicted"/>
<evidence type="ECO:0000313" key="1">
    <source>
        <dbReference type="Proteomes" id="UP000887580"/>
    </source>
</evidence>
<sequence length="203" mass="23017">MSTILRNIFQKRSMNNASSSRNHLAPRPLRRCRSASPAPPKAPLLTTEQQNLIKKSWQRVSKAHIGKSIYQKMTSKSPDSKSLFLVDYSTISRHERYFIDLIQTAVENLTDMEKALQPWLEMIGKGHSGFAIKSKDWDSFGEAIVTAVAEWILPGKQHRETIRAWMLLSSFISDRLGAASQRPLDTSNHICTPRIQLLTLIST</sequence>
<evidence type="ECO:0000313" key="2">
    <source>
        <dbReference type="WBParaSite" id="PS1159_v2.g13008.t1"/>
    </source>
</evidence>
<dbReference type="Proteomes" id="UP000887580">
    <property type="component" value="Unplaced"/>
</dbReference>
<dbReference type="WBParaSite" id="PS1159_v2.g13008.t1">
    <property type="protein sequence ID" value="PS1159_v2.g13008.t1"/>
    <property type="gene ID" value="PS1159_v2.g13008"/>
</dbReference>
<reference evidence="2" key="1">
    <citation type="submission" date="2022-11" db="UniProtKB">
        <authorList>
            <consortium name="WormBaseParasite"/>
        </authorList>
    </citation>
    <scope>IDENTIFICATION</scope>
</reference>
<organism evidence="1 2">
    <name type="scientific">Panagrolaimus sp. PS1159</name>
    <dbReference type="NCBI Taxonomy" id="55785"/>
    <lineage>
        <taxon>Eukaryota</taxon>
        <taxon>Metazoa</taxon>
        <taxon>Ecdysozoa</taxon>
        <taxon>Nematoda</taxon>
        <taxon>Chromadorea</taxon>
        <taxon>Rhabditida</taxon>
        <taxon>Tylenchina</taxon>
        <taxon>Panagrolaimomorpha</taxon>
        <taxon>Panagrolaimoidea</taxon>
        <taxon>Panagrolaimidae</taxon>
        <taxon>Panagrolaimus</taxon>
    </lineage>
</organism>
<name>A0AC35F471_9BILA</name>